<protein>
    <recommendedName>
        <fullName evidence="1">PRC-barrel domain-containing protein</fullName>
    </recommendedName>
</protein>
<proteinExistence type="predicted"/>
<dbReference type="InterPro" id="IPR011033">
    <property type="entry name" value="PRC_barrel-like_sf"/>
</dbReference>
<sequence>MPRVNFSQLKKLPVYTQSGVYLGKVVDAILSAEDNLILQYKVRSRFIGGRIFLINSSQVVEIKADRLVVEDALSAEVVAPIAISTKQVAES</sequence>
<name>A0A1F6PGH5_9BACT</name>
<dbReference type="Pfam" id="PF05239">
    <property type="entry name" value="PRC"/>
    <property type="match status" value="1"/>
</dbReference>
<reference evidence="2 3" key="1">
    <citation type="journal article" date="2016" name="Nat. Commun.">
        <title>Thousands of microbial genomes shed light on interconnected biogeochemical processes in an aquifer system.</title>
        <authorList>
            <person name="Anantharaman K."/>
            <person name="Brown C.T."/>
            <person name="Hug L.A."/>
            <person name="Sharon I."/>
            <person name="Castelle C.J."/>
            <person name="Probst A.J."/>
            <person name="Thomas B.C."/>
            <person name="Singh A."/>
            <person name="Wilkins M.J."/>
            <person name="Karaoz U."/>
            <person name="Brodie E.L."/>
            <person name="Williams K.H."/>
            <person name="Hubbard S.S."/>
            <person name="Banfield J.F."/>
        </authorList>
    </citation>
    <scope>NUCLEOTIDE SEQUENCE [LARGE SCALE GENOMIC DNA]</scope>
</reference>
<dbReference type="InterPro" id="IPR027275">
    <property type="entry name" value="PRC-brl_dom"/>
</dbReference>
<dbReference type="Gene3D" id="2.30.30.240">
    <property type="entry name" value="PRC-barrel domain"/>
    <property type="match status" value="1"/>
</dbReference>
<dbReference type="Proteomes" id="UP000178254">
    <property type="component" value="Unassembled WGS sequence"/>
</dbReference>
<gene>
    <name evidence="2" type="ORF">A2538_04105</name>
</gene>
<organism evidence="2 3">
    <name type="scientific">Candidatus Magasanikbacteria bacterium RIFOXYD2_FULL_41_14</name>
    <dbReference type="NCBI Taxonomy" id="1798709"/>
    <lineage>
        <taxon>Bacteria</taxon>
        <taxon>Candidatus Magasanikiibacteriota</taxon>
    </lineage>
</organism>
<evidence type="ECO:0000259" key="1">
    <source>
        <dbReference type="Pfam" id="PF05239"/>
    </source>
</evidence>
<dbReference type="EMBL" id="MFRE01000004">
    <property type="protein sequence ID" value="OGH95093.1"/>
    <property type="molecule type" value="Genomic_DNA"/>
</dbReference>
<evidence type="ECO:0000313" key="2">
    <source>
        <dbReference type="EMBL" id="OGH95093.1"/>
    </source>
</evidence>
<feature type="domain" description="PRC-barrel" evidence="1">
    <location>
        <begin position="4"/>
        <end position="70"/>
    </location>
</feature>
<dbReference type="AlphaFoldDB" id="A0A1F6PGH5"/>
<comment type="caution">
    <text evidence="2">The sequence shown here is derived from an EMBL/GenBank/DDBJ whole genome shotgun (WGS) entry which is preliminary data.</text>
</comment>
<evidence type="ECO:0000313" key="3">
    <source>
        <dbReference type="Proteomes" id="UP000178254"/>
    </source>
</evidence>
<dbReference type="SUPFAM" id="SSF50346">
    <property type="entry name" value="PRC-barrel domain"/>
    <property type="match status" value="1"/>
</dbReference>
<dbReference type="STRING" id="1798709.A2538_04105"/>
<accession>A0A1F6PGH5</accession>